<accession>A0AAW0YUD1</accession>
<proteinExistence type="inferred from homology"/>
<dbReference type="GeneID" id="92183790"/>
<evidence type="ECO:0000256" key="5">
    <source>
        <dbReference type="SAM" id="MobiDB-lite"/>
    </source>
</evidence>
<reference evidence="7 8" key="1">
    <citation type="journal article" date="2024" name="bioRxiv">
        <title>Comparative genomics of Cryptococcus and Kwoniella reveals pathogenesis evolution and contrasting karyotype dynamics via intercentromeric recombination or chromosome fusion.</title>
        <authorList>
            <person name="Coelho M.A."/>
            <person name="David-Palma M."/>
            <person name="Shea T."/>
            <person name="Bowers K."/>
            <person name="McGinley-Smith S."/>
            <person name="Mohammad A.W."/>
            <person name="Gnirke A."/>
            <person name="Yurkov A.M."/>
            <person name="Nowrousian M."/>
            <person name="Sun S."/>
            <person name="Cuomo C.A."/>
            <person name="Heitman J."/>
        </authorList>
    </citation>
    <scope>NUCLEOTIDE SEQUENCE [LARGE SCALE GENOMIC DNA]</scope>
    <source>
        <strain evidence="7 8">CBS 13917</strain>
    </source>
</reference>
<comment type="subcellular location">
    <subcellularLocation>
        <location evidence="1">Mitochondrion</location>
    </subcellularLocation>
</comment>
<dbReference type="KEGG" id="kne:92183790"/>
<dbReference type="NCBIfam" id="TIGR03317">
    <property type="entry name" value="ygfZ_signature"/>
    <property type="match status" value="1"/>
</dbReference>
<feature type="region of interest" description="Disordered" evidence="5">
    <location>
        <begin position="134"/>
        <end position="162"/>
    </location>
</feature>
<evidence type="ECO:0000313" key="7">
    <source>
        <dbReference type="EMBL" id="KAK8844683.1"/>
    </source>
</evidence>
<feature type="domain" description="CAF17 C-terminal" evidence="6">
    <location>
        <begin position="284"/>
        <end position="365"/>
    </location>
</feature>
<dbReference type="InterPro" id="IPR045179">
    <property type="entry name" value="YgfZ/GcvT"/>
</dbReference>
<evidence type="ECO:0000256" key="2">
    <source>
        <dbReference type="ARBA" id="ARBA00022946"/>
    </source>
</evidence>
<dbReference type="InterPro" id="IPR057460">
    <property type="entry name" value="CAF17_C"/>
</dbReference>
<feature type="compositionally biased region" description="Low complexity" evidence="5">
    <location>
        <begin position="134"/>
        <end position="151"/>
    </location>
</feature>
<keyword evidence="2" id="KW-0809">Transit peptide</keyword>
<protein>
    <recommendedName>
        <fullName evidence="6">CAF17 C-terminal domain-containing protein</fullName>
    </recommendedName>
</protein>
<evidence type="ECO:0000259" key="6">
    <source>
        <dbReference type="Pfam" id="PF25455"/>
    </source>
</evidence>
<dbReference type="AlphaFoldDB" id="A0AAW0YUD1"/>
<organism evidence="7 8">
    <name type="scientific">Kwoniella newhampshirensis</name>
    <dbReference type="NCBI Taxonomy" id="1651941"/>
    <lineage>
        <taxon>Eukaryota</taxon>
        <taxon>Fungi</taxon>
        <taxon>Dikarya</taxon>
        <taxon>Basidiomycota</taxon>
        <taxon>Agaricomycotina</taxon>
        <taxon>Tremellomycetes</taxon>
        <taxon>Tremellales</taxon>
        <taxon>Cryptococcaceae</taxon>
        <taxon>Kwoniella</taxon>
    </lineage>
</organism>
<dbReference type="GO" id="GO:0016226">
    <property type="term" value="P:iron-sulfur cluster assembly"/>
    <property type="evidence" value="ECO:0007669"/>
    <property type="project" value="TreeGrafter"/>
</dbReference>
<name>A0AAW0YUD1_9TREE</name>
<evidence type="ECO:0000256" key="4">
    <source>
        <dbReference type="ARBA" id="ARBA00093447"/>
    </source>
</evidence>
<gene>
    <name evidence="7" type="ORF">IAR55_006532</name>
</gene>
<dbReference type="SUPFAM" id="SSF103025">
    <property type="entry name" value="Folate-binding domain"/>
    <property type="match status" value="1"/>
</dbReference>
<dbReference type="PANTHER" id="PTHR22602">
    <property type="entry name" value="TRANSFERASE CAF17, MITOCHONDRIAL-RELATED"/>
    <property type="match status" value="1"/>
</dbReference>
<dbReference type="InterPro" id="IPR017703">
    <property type="entry name" value="YgfZ/GCV_T_CS"/>
</dbReference>
<keyword evidence="8" id="KW-1185">Reference proteome</keyword>
<comment type="caution">
    <text evidence="7">The sequence shown here is derived from an EMBL/GenBank/DDBJ whole genome shotgun (WGS) entry which is preliminary data.</text>
</comment>
<evidence type="ECO:0000313" key="8">
    <source>
        <dbReference type="Proteomes" id="UP001388673"/>
    </source>
</evidence>
<dbReference type="RefSeq" id="XP_066799907.1">
    <property type="nucleotide sequence ID" value="XM_066949613.1"/>
</dbReference>
<dbReference type="Gene3D" id="3.30.1360.120">
    <property type="entry name" value="Probable tRNA modification gtpase trme, domain 1"/>
    <property type="match status" value="1"/>
</dbReference>
<evidence type="ECO:0000256" key="1">
    <source>
        <dbReference type="ARBA" id="ARBA00004173"/>
    </source>
</evidence>
<dbReference type="Proteomes" id="UP001388673">
    <property type="component" value="Unassembled WGS sequence"/>
</dbReference>
<comment type="similarity">
    <text evidence="4">Belongs to the GcvT family. CAF17/IBA57 subfamily.</text>
</comment>
<dbReference type="InterPro" id="IPR027266">
    <property type="entry name" value="TrmE/GcvT-like"/>
</dbReference>
<dbReference type="GO" id="GO:0005759">
    <property type="term" value="C:mitochondrial matrix"/>
    <property type="evidence" value="ECO:0007669"/>
    <property type="project" value="TreeGrafter"/>
</dbReference>
<sequence length="426" mass="45678">MPTPMIRALSSVASASASASASRPRLAPLPHRSILELTGPDAQKFLKGLSCKDVDSLGGGYSGFLNASGRVLHTTFIFPRHHGATRSGSPPSYLISHESPSVHPAPLQSLLPPFRLRAKVKIRDVSSEWDAWSAWGSSSSSSSTEGVAEGSDGTRPIRSWRMGSGGAAESQWVWEDGRVGDLGLGDGEVGSWDLRAGWGSMGRQLLVPKGEKPSLATSHDTALTDEYNLHRMLLGVPEGPNEVIPGSALPLESCMDIHGGVDFRKGCYLGQELTVRTYHTGATRKRILPIRLVPLSKPNINTNTKTPLSSLISSPGTLALSPTLPLEVTYHPPSSSATRKPRSAGRILSLQNTVGLALVRLEMVERCWWSGTGEGKGEHSVLASTVDDWKESGVGRLTTEIEGDEWGVYVDKGEAYNAALQFQQSQ</sequence>
<dbReference type="EMBL" id="JBCAWK010000013">
    <property type="protein sequence ID" value="KAK8844683.1"/>
    <property type="molecule type" value="Genomic_DNA"/>
</dbReference>
<evidence type="ECO:0000256" key="3">
    <source>
        <dbReference type="ARBA" id="ARBA00023128"/>
    </source>
</evidence>
<dbReference type="Pfam" id="PF25455">
    <property type="entry name" value="Beta-barrel_CAF17_C"/>
    <property type="match status" value="1"/>
</dbReference>
<dbReference type="PANTHER" id="PTHR22602:SF0">
    <property type="entry name" value="TRANSFERASE CAF17, MITOCHONDRIAL-RELATED"/>
    <property type="match status" value="1"/>
</dbReference>
<keyword evidence="3" id="KW-0496">Mitochondrion</keyword>